<protein>
    <recommendedName>
        <fullName evidence="3">Permuted papain-like amidase YaeF/Yiix C92 family enzyme</fullName>
    </recommendedName>
</protein>
<organism evidence="1 2">
    <name type="scientific">Xylanibacter caecicola</name>
    <dbReference type="NCBI Taxonomy" id="2736294"/>
    <lineage>
        <taxon>Bacteria</taxon>
        <taxon>Pseudomonadati</taxon>
        <taxon>Bacteroidota</taxon>
        <taxon>Bacteroidia</taxon>
        <taxon>Bacteroidales</taxon>
        <taxon>Prevotellaceae</taxon>
        <taxon>Xylanibacter</taxon>
    </lineage>
</organism>
<evidence type="ECO:0000313" key="2">
    <source>
        <dbReference type="Proteomes" id="UP000820977"/>
    </source>
</evidence>
<dbReference type="SUPFAM" id="SSF54001">
    <property type="entry name" value="Cysteine proteinases"/>
    <property type="match status" value="1"/>
</dbReference>
<dbReference type="Proteomes" id="UP000820977">
    <property type="component" value="Unassembled WGS sequence"/>
</dbReference>
<gene>
    <name evidence="1" type="ORF">HPS54_01305</name>
</gene>
<dbReference type="InterPro" id="IPR038765">
    <property type="entry name" value="Papain-like_cys_pep_sf"/>
</dbReference>
<comment type="caution">
    <text evidence="1">The sequence shown here is derived from an EMBL/GenBank/DDBJ whole genome shotgun (WGS) entry which is preliminary data.</text>
</comment>
<sequence>MDRISLITVFIFTLCMNTYTVSAENSERIDSIKGDTAEIRCATVPWSMAVDNLHDCDLLFQSSRSANAITDVTRGVAGMNIDHVGVFARLGGKPSVIEALPGRGVCITPIDSFMVRGASGSTCRPVAVGRVTSNLDFDVSLYRVSRFIGSRYDSLYLPDNKEIYCSELVQLSFVDKDKNLIFDTVPMTFRDETGTIPDYWKRFYARHGMPVPEGKPGTNPGEMSRRKNVRIVMIMR</sequence>
<dbReference type="InterPro" id="IPR024453">
    <property type="entry name" value="Peptidase_C92"/>
</dbReference>
<keyword evidence="2" id="KW-1185">Reference proteome</keyword>
<dbReference type="EMBL" id="JABKKJ010000001">
    <property type="protein sequence ID" value="NPE24165.1"/>
    <property type="molecule type" value="Genomic_DNA"/>
</dbReference>
<reference evidence="1 2" key="1">
    <citation type="submission" date="2020-05" db="EMBL/GenBank/DDBJ databases">
        <title>Distinct polysaccharide utilization as determinants for interspecies competition between intestinal Prevotella spp.</title>
        <authorList>
            <person name="Galvez E.J.C."/>
            <person name="Iljazovic A."/>
            <person name="Strowig T."/>
        </authorList>
    </citation>
    <scope>NUCLEOTIDE SEQUENCE [LARGE SCALE GENOMIC DNA]</scope>
    <source>
        <strain evidence="1 2">PCHR</strain>
    </source>
</reference>
<accession>A0ABX2B1R8</accession>
<evidence type="ECO:0000313" key="1">
    <source>
        <dbReference type="EMBL" id="NPE24165.1"/>
    </source>
</evidence>
<evidence type="ECO:0008006" key="3">
    <source>
        <dbReference type="Google" id="ProtNLM"/>
    </source>
</evidence>
<name>A0ABX2B1R8_9BACT</name>
<dbReference type="Pfam" id="PF05708">
    <property type="entry name" value="Peptidase_C92"/>
    <property type="match status" value="1"/>
</dbReference>
<dbReference type="RefSeq" id="WP_172343682.1">
    <property type="nucleotide sequence ID" value="NZ_CASYYZ010000122.1"/>
</dbReference>
<dbReference type="Gene3D" id="3.90.1720.10">
    <property type="entry name" value="endopeptidase domain like (from Nostoc punctiforme)"/>
    <property type="match status" value="1"/>
</dbReference>
<proteinExistence type="predicted"/>